<dbReference type="RefSeq" id="WP_189171863.1">
    <property type="nucleotide sequence ID" value="NZ_BMQB01000011.1"/>
</dbReference>
<feature type="compositionally biased region" description="Low complexity" evidence="1">
    <location>
        <begin position="154"/>
        <end position="164"/>
    </location>
</feature>
<organism evidence="2 3">
    <name type="scientific">Pilimelia anulata</name>
    <dbReference type="NCBI Taxonomy" id="53371"/>
    <lineage>
        <taxon>Bacteria</taxon>
        <taxon>Bacillati</taxon>
        <taxon>Actinomycetota</taxon>
        <taxon>Actinomycetes</taxon>
        <taxon>Micromonosporales</taxon>
        <taxon>Micromonosporaceae</taxon>
        <taxon>Pilimelia</taxon>
    </lineage>
</organism>
<accession>A0A8J3FE69</accession>
<feature type="region of interest" description="Disordered" evidence="1">
    <location>
        <begin position="92"/>
        <end position="255"/>
    </location>
</feature>
<reference evidence="2" key="1">
    <citation type="journal article" date="2014" name="Int. J. Syst. Evol. Microbiol.">
        <title>Complete genome sequence of Corynebacterium casei LMG S-19264T (=DSM 44701T), isolated from a smear-ripened cheese.</title>
        <authorList>
            <consortium name="US DOE Joint Genome Institute (JGI-PGF)"/>
            <person name="Walter F."/>
            <person name="Albersmeier A."/>
            <person name="Kalinowski J."/>
            <person name="Ruckert C."/>
        </authorList>
    </citation>
    <scope>NUCLEOTIDE SEQUENCE</scope>
    <source>
        <strain evidence="2">JCM 3090</strain>
    </source>
</reference>
<comment type="caution">
    <text evidence="2">The sequence shown here is derived from an EMBL/GenBank/DDBJ whole genome shotgun (WGS) entry which is preliminary data.</text>
</comment>
<protein>
    <submittedName>
        <fullName evidence="2">Uncharacterized protein</fullName>
    </submittedName>
</protein>
<evidence type="ECO:0000256" key="1">
    <source>
        <dbReference type="SAM" id="MobiDB-lite"/>
    </source>
</evidence>
<gene>
    <name evidence="2" type="ORF">GCM10010123_41320</name>
</gene>
<dbReference type="EMBL" id="BMQB01000011">
    <property type="protein sequence ID" value="GGK07209.1"/>
    <property type="molecule type" value="Genomic_DNA"/>
</dbReference>
<proteinExistence type="predicted"/>
<dbReference type="AlphaFoldDB" id="A0A8J3FE69"/>
<evidence type="ECO:0000313" key="3">
    <source>
        <dbReference type="Proteomes" id="UP000649739"/>
    </source>
</evidence>
<name>A0A8J3FE69_9ACTN</name>
<feature type="compositionally biased region" description="Low complexity" evidence="1">
    <location>
        <begin position="207"/>
        <end position="240"/>
    </location>
</feature>
<dbReference type="Proteomes" id="UP000649739">
    <property type="component" value="Unassembled WGS sequence"/>
</dbReference>
<sequence>MSPAPRFVAAALRDFQQRLLDYCLCARELPLDPASLRVRPVITLADAAAAEPLRDEAYRYARLVVDRELRGAHLHRITFLIDPALPPPHFRVEIRPPLAAPPTDDRRWSPGPPTDPVTPARPVPAPRPAPPRSPAAGTAPDPGPRAAPEPRPRAAPGRGAARVPPAGPPPEPGGAGAATVPIPAPSPPADDAVARGDDPTVPLRARATAPVTGPTATGPATATGTGPATAPVAGPDADTAPIRRPDATPPGRAPVAAPARAATVLLTLSYGDELTWSYPLVATPTPVVVGRGPVAGGAVSSVRIPDYMSAVPRGPLLAVVHDGGEVRLGRTRARSEVLVTVDGVHLPPGRWRRLGPAGAIGYAKGRGTPSLLRYALAEEGDGHAG</sequence>
<feature type="compositionally biased region" description="Pro residues" evidence="1">
    <location>
        <begin position="110"/>
        <end position="133"/>
    </location>
</feature>
<reference evidence="2" key="2">
    <citation type="submission" date="2020-09" db="EMBL/GenBank/DDBJ databases">
        <authorList>
            <person name="Sun Q."/>
            <person name="Ohkuma M."/>
        </authorList>
    </citation>
    <scope>NUCLEOTIDE SEQUENCE</scope>
    <source>
        <strain evidence="2">JCM 3090</strain>
    </source>
</reference>
<evidence type="ECO:0000313" key="2">
    <source>
        <dbReference type="EMBL" id="GGK07209.1"/>
    </source>
</evidence>
<keyword evidence="3" id="KW-1185">Reference proteome</keyword>